<dbReference type="EMBL" id="CP022196">
    <property type="protein sequence ID" value="ATG48868.1"/>
    <property type="molecule type" value="Genomic_DNA"/>
</dbReference>
<dbReference type="AlphaFoldDB" id="A0A291GFC9"/>
<name>A0A291GFC9_9RHOB</name>
<evidence type="ECO:0000313" key="6">
    <source>
        <dbReference type="Proteomes" id="UP000217935"/>
    </source>
</evidence>
<keyword evidence="6" id="KW-1185">Reference proteome</keyword>
<dbReference type="InterPro" id="IPR004682">
    <property type="entry name" value="TRAP_DctP"/>
</dbReference>
<dbReference type="PANTHER" id="PTHR33376">
    <property type="match status" value="1"/>
</dbReference>
<dbReference type="GO" id="GO:0030246">
    <property type="term" value="F:carbohydrate binding"/>
    <property type="evidence" value="ECO:0007669"/>
    <property type="project" value="TreeGrafter"/>
</dbReference>
<proteinExistence type="predicted"/>
<evidence type="ECO:0000256" key="3">
    <source>
        <dbReference type="ARBA" id="ARBA00022764"/>
    </source>
</evidence>
<dbReference type="GO" id="GO:0030288">
    <property type="term" value="C:outer membrane-bounded periplasmic space"/>
    <property type="evidence" value="ECO:0007669"/>
    <property type="project" value="InterPro"/>
</dbReference>
<feature type="compositionally biased region" description="Basic and acidic residues" evidence="4">
    <location>
        <begin position="9"/>
        <end position="27"/>
    </location>
</feature>
<evidence type="ECO:0000313" key="5">
    <source>
        <dbReference type="EMBL" id="ATG48868.1"/>
    </source>
</evidence>
<sequence length="380" mass="40890">MTAIHTRYRVSENRHGEKQTGSKDPFRHNRRVSMTTPLRAFCASAALMLAATPLWAQSLTITLAHEEPADTAASAAHMSATVFKQMVESMSNGDMAVDIQAASALGNQRERMDLTQAGIIQVNIASVGGLAQFYPAINGIELPFVFPNEIVAEQVFDGPFGDALTAQISEATGLHLLGVTAGDFYVFTNSDHMVKSPEDMAGLKVRTMSVPSHMELMNSLGAAATPVPWDELYGALETGVVDAQHNPIPIIAIGNLQEVQGYATMTNHLYGADWWVTSEDFLASLTPEQRRIFITAAETAKVAGRGAKIALRANTYGAEFLKEAGLEVYYPNAEEMTAFREIAVPAVMGTMETEFGADAVILGQSLIEAVATAEAEIYGE</sequence>
<dbReference type="STRING" id="1758178.GCA_001550095_03002"/>
<evidence type="ECO:0000256" key="4">
    <source>
        <dbReference type="SAM" id="MobiDB-lite"/>
    </source>
</evidence>
<keyword evidence="3" id="KW-0574">Periplasm</keyword>
<feature type="region of interest" description="Disordered" evidence="4">
    <location>
        <begin position="1"/>
        <end position="28"/>
    </location>
</feature>
<evidence type="ECO:0000256" key="2">
    <source>
        <dbReference type="ARBA" id="ARBA00022729"/>
    </source>
</evidence>
<dbReference type="PANTHER" id="PTHR33376:SF18">
    <property type="entry name" value="2,3-DIKETO-L-GULONATE-BINDING PERIPLASMIC PROTEIN YIAO"/>
    <property type="match status" value="1"/>
</dbReference>
<organism evidence="5 6">
    <name type="scientific">Celeribacter ethanolicus</name>
    <dbReference type="NCBI Taxonomy" id="1758178"/>
    <lineage>
        <taxon>Bacteria</taxon>
        <taxon>Pseudomonadati</taxon>
        <taxon>Pseudomonadota</taxon>
        <taxon>Alphaproteobacteria</taxon>
        <taxon>Rhodobacterales</taxon>
        <taxon>Roseobacteraceae</taxon>
        <taxon>Celeribacter</taxon>
    </lineage>
</organism>
<protein>
    <submittedName>
        <fullName evidence="5">C4-dicarboxylate ABC transporter substrate-binding protein</fullName>
    </submittedName>
</protein>
<dbReference type="GO" id="GO:0055085">
    <property type="term" value="P:transmembrane transport"/>
    <property type="evidence" value="ECO:0007669"/>
    <property type="project" value="InterPro"/>
</dbReference>
<dbReference type="NCBIfam" id="NF037995">
    <property type="entry name" value="TRAP_S1"/>
    <property type="match status" value="1"/>
</dbReference>
<dbReference type="Proteomes" id="UP000217935">
    <property type="component" value="Chromosome"/>
</dbReference>
<dbReference type="InterPro" id="IPR038404">
    <property type="entry name" value="TRAP_DctP_sf"/>
</dbReference>
<dbReference type="Pfam" id="PF03480">
    <property type="entry name" value="DctP"/>
    <property type="match status" value="1"/>
</dbReference>
<comment type="subcellular location">
    <subcellularLocation>
        <location evidence="1">Periplasm</location>
    </subcellularLocation>
</comment>
<reference evidence="5 6" key="1">
    <citation type="submission" date="2017-06" db="EMBL/GenBank/DDBJ databases">
        <title>Celeribacter sp. TSPH2 complete genome sequence.</title>
        <authorList>
            <person name="Woo J.-H."/>
            <person name="Kim H.-S."/>
        </authorList>
    </citation>
    <scope>NUCLEOTIDE SEQUENCE [LARGE SCALE GENOMIC DNA]</scope>
    <source>
        <strain evidence="5 6">TSPH2</strain>
    </source>
</reference>
<evidence type="ECO:0000256" key="1">
    <source>
        <dbReference type="ARBA" id="ARBA00004418"/>
    </source>
</evidence>
<dbReference type="Gene3D" id="3.40.190.170">
    <property type="entry name" value="Bacterial extracellular solute-binding protein, family 7"/>
    <property type="match status" value="1"/>
</dbReference>
<gene>
    <name evidence="5" type="ORF">CEW89_15585</name>
</gene>
<accession>A0A291GFC9</accession>
<keyword evidence="2" id="KW-0732">Signal</keyword>
<dbReference type="InterPro" id="IPR018389">
    <property type="entry name" value="DctP_fam"/>
</dbReference>
<dbReference type="PIRSF" id="PIRSF006470">
    <property type="entry name" value="DctB"/>
    <property type="match status" value="1"/>
</dbReference>
<dbReference type="KEGG" id="ceh:CEW89_15585"/>